<dbReference type="AlphaFoldDB" id="A0A087T6A5"/>
<evidence type="ECO:0000313" key="2">
    <source>
        <dbReference type="Proteomes" id="UP000054359"/>
    </source>
</evidence>
<keyword evidence="2" id="KW-1185">Reference proteome</keyword>
<evidence type="ECO:0000313" key="1">
    <source>
        <dbReference type="EMBL" id="KFM60644.1"/>
    </source>
</evidence>
<dbReference type="OrthoDB" id="6406641at2759"/>
<name>A0A087T6A5_STEMI</name>
<gene>
    <name evidence="1" type="ORF">X975_01140</name>
</gene>
<sequence>MSRKRNKIGSANKIIEIEESLFRKRKNNTGYVLPEQWVFGSLC</sequence>
<reference evidence="1 2" key="1">
    <citation type="submission" date="2013-11" db="EMBL/GenBank/DDBJ databases">
        <title>Genome sequencing of Stegodyphus mimosarum.</title>
        <authorList>
            <person name="Bechsgaard J."/>
        </authorList>
    </citation>
    <scope>NUCLEOTIDE SEQUENCE [LARGE SCALE GENOMIC DNA]</scope>
</reference>
<proteinExistence type="predicted"/>
<feature type="non-terminal residue" evidence="1">
    <location>
        <position position="43"/>
    </location>
</feature>
<organism evidence="1 2">
    <name type="scientific">Stegodyphus mimosarum</name>
    <name type="common">African social velvet spider</name>
    <dbReference type="NCBI Taxonomy" id="407821"/>
    <lineage>
        <taxon>Eukaryota</taxon>
        <taxon>Metazoa</taxon>
        <taxon>Ecdysozoa</taxon>
        <taxon>Arthropoda</taxon>
        <taxon>Chelicerata</taxon>
        <taxon>Arachnida</taxon>
        <taxon>Araneae</taxon>
        <taxon>Araneomorphae</taxon>
        <taxon>Entelegynae</taxon>
        <taxon>Eresoidea</taxon>
        <taxon>Eresidae</taxon>
        <taxon>Stegodyphus</taxon>
    </lineage>
</organism>
<dbReference type="Proteomes" id="UP000054359">
    <property type="component" value="Unassembled WGS sequence"/>
</dbReference>
<protein>
    <submittedName>
        <fullName evidence="1">Uncharacterized protein</fullName>
    </submittedName>
</protein>
<dbReference type="EMBL" id="KK113641">
    <property type="protein sequence ID" value="KFM60644.1"/>
    <property type="molecule type" value="Genomic_DNA"/>
</dbReference>
<accession>A0A087T6A5</accession>